<dbReference type="GO" id="GO:0004497">
    <property type="term" value="F:monooxygenase activity"/>
    <property type="evidence" value="ECO:0007669"/>
    <property type="project" value="UniProtKB-KW"/>
</dbReference>
<evidence type="ECO:0008006" key="16">
    <source>
        <dbReference type="Google" id="ProtNLM"/>
    </source>
</evidence>
<dbReference type="PRINTS" id="PR00463">
    <property type="entry name" value="EP450I"/>
</dbReference>
<keyword evidence="11" id="KW-0503">Monooxygenase</keyword>
<dbReference type="PROSITE" id="PS00086">
    <property type="entry name" value="CYTOCHROME_P450"/>
    <property type="match status" value="5"/>
</dbReference>
<dbReference type="Gene3D" id="1.10.630.10">
    <property type="entry name" value="Cytochrome P450"/>
    <property type="match status" value="5"/>
</dbReference>
<evidence type="ECO:0000256" key="7">
    <source>
        <dbReference type="ARBA" id="ARBA00022824"/>
    </source>
</evidence>
<dbReference type="Pfam" id="PF00067">
    <property type="entry name" value="p450"/>
    <property type="match status" value="6"/>
</dbReference>
<keyword evidence="13" id="KW-1133">Transmembrane helix</keyword>
<evidence type="ECO:0000256" key="11">
    <source>
        <dbReference type="ARBA" id="ARBA00023033"/>
    </source>
</evidence>
<gene>
    <name evidence="14" type="ORF">D910_06710</name>
</gene>
<dbReference type="InterPro" id="IPR001128">
    <property type="entry name" value="Cyt_P450"/>
</dbReference>
<evidence type="ECO:0000256" key="9">
    <source>
        <dbReference type="ARBA" id="ARBA00023002"/>
    </source>
</evidence>
<evidence type="ECO:0000256" key="2">
    <source>
        <dbReference type="ARBA" id="ARBA00004174"/>
    </source>
</evidence>
<dbReference type="GO" id="GO:0005789">
    <property type="term" value="C:endoplasmic reticulum membrane"/>
    <property type="evidence" value="ECO:0007669"/>
    <property type="project" value="UniProtKB-SubCell"/>
</dbReference>
<dbReference type="Proteomes" id="UP000030742">
    <property type="component" value="Unassembled WGS sequence"/>
</dbReference>
<dbReference type="InterPro" id="IPR036396">
    <property type="entry name" value="Cyt_P450_sf"/>
</dbReference>
<evidence type="ECO:0000256" key="3">
    <source>
        <dbReference type="ARBA" id="ARBA00004406"/>
    </source>
</evidence>
<dbReference type="GO" id="GO:0016705">
    <property type="term" value="F:oxidoreductase activity, acting on paired donors, with incorporation or reduction of molecular oxygen"/>
    <property type="evidence" value="ECO:0007669"/>
    <property type="project" value="InterPro"/>
</dbReference>
<evidence type="ECO:0000256" key="10">
    <source>
        <dbReference type="ARBA" id="ARBA00023004"/>
    </source>
</evidence>
<comment type="cofactor">
    <cofactor evidence="1">
        <name>heme</name>
        <dbReference type="ChEBI" id="CHEBI:30413"/>
    </cofactor>
</comment>
<evidence type="ECO:0000256" key="8">
    <source>
        <dbReference type="ARBA" id="ARBA00022848"/>
    </source>
</evidence>
<evidence type="ECO:0000313" key="15">
    <source>
        <dbReference type="Proteomes" id="UP000030742"/>
    </source>
</evidence>
<evidence type="ECO:0000256" key="1">
    <source>
        <dbReference type="ARBA" id="ARBA00001971"/>
    </source>
</evidence>
<keyword evidence="7" id="KW-0256">Endoplasmic reticulum</keyword>
<dbReference type="PANTHER" id="PTHR24292:SF54">
    <property type="entry name" value="CYP9F3-RELATED"/>
    <property type="match status" value="1"/>
</dbReference>
<dbReference type="PANTHER" id="PTHR24292">
    <property type="entry name" value="CYTOCHROME P450"/>
    <property type="match status" value="1"/>
</dbReference>
<dbReference type="PRINTS" id="PR00385">
    <property type="entry name" value="P450"/>
</dbReference>
<feature type="transmembrane region" description="Helical" evidence="13">
    <location>
        <begin position="1782"/>
        <end position="1800"/>
    </location>
</feature>
<reference evidence="14 15" key="1">
    <citation type="journal article" date="2013" name="Genome Biol.">
        <title>Draft genome of the mountain pine beetle, Dendroctonus ponderosae Hopkins, a major forest pest.</title>
        <authorList>
            <person name="Keeling C.I."/>
            <person name="Yuen M.M."/>
            <person name="Liao N.Y."/>
            <person name="Docking T.R."/>
            <person name="Chan S.K."/>
            <person name="Taylor G.A."/>
            <person name="Palmquist D.L."/>
            <person name="Jackman S.D."/>
            <person name="Nguyen A."/>
            <person name="Li M."/>
            <person name="Henderson H."/>
            <person name="Janes J.K."/>
            <person name="Zhao Y."/>
            <person name="Pandoh P."/>
            <person name="Moore R."/>
            <person name="Sperling F.A."/>
            <person name="Huber D.P."/>
            <person name="Birol I."/>
            <person name="Jones S.J."/>
            <person name="Bohlmann J."/>
        </authorList>
    </citation>
    <scope>NUCLEOTIDE SEQUENCE</scope>
</reference>
<dbReference type="CDD" id="cd11056">
    <property type="entry name" value="CYP6-like"/>
    <property type="match status" value="5"/>
</dbReference>
<evidence type="ECO:0000256" key="6">
    <source>
        <dbReference type="ARBA" id="ARBA00022723"/>
    </source>
</evidence>
<comment type="similarity">
    <text evidence="4">Belongs to the cytochrome P450 family.</text>
</comment>
<protein>
    <recommendedName>
        <fullName evidence="16">Cytochrome P450</fullName>
    </recommendedName>
</protein>
<dbReference type="EMBL" id="KB632166">
    <property type="protein sequence ID" value="ERL89339.1"/>
    <property type="molecule type" value="Genomic_DNA"/>
</dbReference>
<dbReference type="InterPro" id="IPR050476">
    <property type="entry name" value="Insect_CytP450_Detox"/>
</dbReference>
<proteinExistence type="inferred from homology"/>
<name>U4U652_DENPD</name>
<dbReference type="FunFam" id="1.10.630.10:FF:000182">
    <property type="entry name" value="Cytochrome P450 3A4"/>
    <property type="match status" value="2"/>
</dbReference>
<sequence>MSGSLYLINSIGKNENKPLNRYLNYSGMYQFSIPTLVIKDPELLKQLTVRDFDHFTDHRILVDADADPLWSGNLFALTGRKWKDMRATLSGSFSSSKIKRMFHVMNGAAENFVIFFLNKNETLIEVEMRDTFSRFANDIIATTAFGIEVDSLKSPNNPFHIMGKRITDYSSLIKRLRFFAFLIAPRVAKLLKIGLFEKDISSFFYKTIKETIQVREEKGIVREDMLNILLEARKGTQHEYSAAIETGFATVKEYTHSGKGSQFANLTDDDIAAQAMVFYVAGFETISNALCFGSYELAVNKEIQNKLRSEIVETHRLNGGKVTYDSLLKMKYMDMVISEILRKWPPAGVVDRVATKPYTIEPVNADEKPVHLKIGDLFWIPMFGFHRDPKNFENPTKFDPERFSDENKGNIKPYTYVPFGAGPRNCIASRFALLELKTLFYHLLLNFEIEPTKVTTVPLKHVWNYVSRAIFNRNNPPRKVQELIIATTEKWGNIPQEVINNLIIGMDRLVNALLRTWFRFLKPMNHFTKLGVKQSKPWPIVGDQWTHMFQKMSLLESIEFYYNMFPGTRYSGIYQFHIPTLIIKDPELLKQLTVRDFDHFTDHRTLVDADVDPLWAGNLFALTGRKWKDMRATLSGSFTSSKIKKMFHFINGTAENFVAFFLNKNEKLIEVEMRDTFSRFANDIIATTAFGIEVDSLKSPSNPFHLMGKRITDYAPLLKRLRFFAILIMPKLTKFFNIGLFDKELSSFFYKSIKETIQVREEKGIVRRDMLNTLLEARKGIQHEYSDAIETGFATVKESAHSGQGIDFANLTDADLAAQAMVFYLAGFDTISNAMCFGSYELAVNKEIQNKLRKILRKWPPAGVVDRVATKPYTIEPVNADEKPVNLRIGDVFWIPIFGIHRDPKNFENPTNFDPERFSDANKRNIKPYTYVPFGAGPRNCIGSRFALLEMKSLFYNLLLNFEIEPTKTTTVPIKLSAKSFNPAPEGDPELLKQLTIRDFDHFTDHRTLIDADVDPLWAGHLFANDIIATTAFGIEVDSLKSPNNPFHLLGKRITDYSSLVKRLRFFAILIMPKLTKLLNIGLFEKELSSFFYKTVKETIQAREEQGIVRQDMLNVLLEARKGIQHEYSDAIETGFATVKEYTHSGKGPQFANLTDADLAAQAMVFYLAGFDTISNAMSFGSYELAINKEIQNKLRSEIVETHKLNDGKITYDSLLKMQYMDKVISEILRKWPPAGISDRVATKPYTIEPVNADEKPLNLKIGDVVWIPIFGFHRDPKNFENPTKFDPERFSDENKSNIKPYTYVPFGAGPRNCIGSRFALLEMKALFYHLLLNFEIEPTKSTRVPLKLSAKSITPSPEGVPTLMLKDPELIKQITVKDFDHFTDHRAAIDPELEPLFARNLFTLKGPKWRQMRSTLSGSFTSSKMKNMFSLMNEAAEHFTKFFLNQNKETIEIEMKDTYSRFTNDVIATTAFGIKVDSLEETDNVFYSMGKDLTNFNSFTGKLRILGIMLAPKLFKTREKQGIVRQDMINLLMEARKGIEEKELEVLDTGFATVKETPVELAKNKQIQELTNLDIAAQAMIFFFAGFDAISTVMCFGTYELAVNQDVQDKLRKEILATHKANNGKLTYESLLKMKYMDMVVSEMLRKWPAGPGIDRVTTKPYTIEPVRPGEEPVHLTPGDVLFLPTIGLHRDPAFYPNPMKFDPERFSDENKGNIIPYTYTPFGAGPRNCIGSRFALLEIKALFYHVLLNFKIEPTEKTLIPLVLCTKSFNSRAKGQTFTMLWLILLITLAVLIWFRFLKPMNHFTKMGVKQTKPWPIFGDQWRTVFRQMSFLDSIEYYYNMFPGTRYSGFYQFSIPTLIIKDPELIKQITVKDFDHFSDHRSFVDADVDPLWAGNLFALTGQKWKEMRATLSGSFTSSKMKNMFHLMNGAAENFVNFFLSKNEELIEVEMKNTFTRFTNDIIATTAFGIEVDSLKYPNNDFYLMGKRTTDFSSLSRRLRFFAFLMVPKLTKFLRIGLFDKEISSFFYKTIKETIQVREETGIVRQDMLHLLLEARKGIQHEHSDAIETGKGRQLINLTDTDIASQAMIFFFAGFDTISTAMCFGSYELAVDKEIQNKLRSEIVEAHRLNGGKVTYDSLLKMNYMDKVISEILRKWPPAGAVDRVVTKPYTIEPVNADETPINLKIGDVIWIPIFAFHRDPENFENPTKLDPERFSDENKSSIKPYTYLPFGAGPRNCIGSRFALLEIKALFYHLLLNFEIEPTKTTTVPLKICTKSFNPSAEGGFWFGLKRLRSN</sequence>
<dbReference type="GO" id="GO:0020037">
    <property type="term" value="F:heme binding"/>
    <property type="evidence" value="ECO:0007669"/>
    <property type="project" value="InterPro"/>
</dbReference>
<dbReference type="OrthoDB" id="2789670at2759"/>
<evidence type="ECO:0000256" key="13">
    <source>
        <dbReference type="SAM" id="Phobius"/>
    </source>
</evidence>
<dbReference type="InterPro" id="IPR017972">
    <property type="entry name" value="Cyt_P450_CS"/>
</dbReference>
<keyword evidence="10" id="KW-0408">Iron</keyword>
<keyword evidence="6" id="KW-0479">Metal-binding</keyword>
<keyword evidence="9" id="KW-0560">Oxidoreductase</keyword>
<keyword evidence="5" id="KW-0349">Heme</keyword>
<dbReference type="SUPFAM" id="SSF48264">
    <property type="entry name" value="Cytochrome P450"/>
    <property type="match status" value="5"/>
</dbReference>
<dbReference type="GO" id="GO:0005506">
    <property type="term" value="F:iron ion binding"/>
    <property type="evidence" value="ECO:0007669"/>
    <property type="project" value="InterPro"/>
</dbReference>
<keyword evidence="13" id="KW-0812">Transmembrane</keyword>
<accession>U4U652</accession>
<evidence type="ECO:0000313" key="14">
    <source>
        <dbReference type="EMBL" id="ERL89339.1"/>
    </source>
</evidence>
<organism evidence="14 15">
    <name type="scientific">Dendroctonus ponderosae</name>
    <name type="common">Mountain pine beetle</name>
    <dbReference type="NCBI Taxonomy" id="77166"/>
    <lineage>
        <taxon>Eukaryota</taxon>
        <taxon>Metazoa</taxon>
        <taxon>Ecdysozoa</taxon>
        <taxon>Arthropoda</taxon>
        <taxon>Hexapoda</taxon>
        <taxon>Insecta</taxon>
        <taxon>Pterygota</taxon>
        <taxon>Neoptera</taxon>
        <taxon>Endopterygota</taxon>
        <taxon>Coleoptera</taxon>
        <taxon>Polyphaga</taxon>
        <taxon>Cucujiformia</taxon>
        <taxon>Curculionidae</taxon>
        <taxon>Scolytinae</taxon>
        <taxon>Dendroctonus</taxon>
    </lineage>
</organism>
<evidence type="ECO:0000256" key="12">
    <source>
        <dbReference type="ARBA" id="ARBA00023136"/>
    </source>
</evidence>
<keyword evidence="12 13" id="KW-0472">Membrane</keyword>
<evidence type="ECO:0000256" key="5">
    <source>
        <dbReference type="ARBA" id="ARBA00022617"/>
    </source>
</evidence>
<evidence type="ECO:0000256" key="4">
    <source>
        <dbReference type="ARBA" id="ARBA00010617"/>
    </source>
</evidence>
<dbReference type="STRING" id="77166.U4U652"/>
<dbReference type="FunFam" id="1.10.630.10:FF:000042">
    <property type="entry name" value="Cytochrome P450"/>
    <property type="match status" value="3"/>
</dbReference>
<comment type="subcellular location">
    <subcellularLocation>
        <location evidence="3">Endoplasmic reticulum membrane</location>
        <topology evidence="3">Peripheral membrane protein</topology>
    </subcellularLocation>
    <subcellularLocation>
        <location evidence="2">Microsome membrane</location>
        <topology evidence="2">Peripheral membrane protein</topology>
    </subcellularLocation>
</comment>
<dbReference type="InterPro" id="IPR002401">
    <property type="entry name" value="Cyt_P450_E_grp-I"/>
</dbReference>
<keyword evidence="8" id="KW-0492">Microsome</keyword>